<dbReference type="KEGG" id="pmar:B0X71_07000"/>
<organism evidence="1 2">
    <name type="scientific">Planococcus lenghuensis</name>
    <dbReference type="NCBI Taxonomy" id="2213202"/>
    <lineage>
        <taxon>Bacteria</taxon>
        <taxon>Bacillati</taxon>
        <taxon>Bacillota</taxon>
        <taxon>Bacilli</taxon>
        <taxon>Bacillales</taxon>
        <taxon>Caryophanaceae</taxon>
        <taxon>Planococcus</taxon>
    </lineage>
</organism>
<protein>
    <submittedName>
        <fullName evidence="1">Uncharacterized protein</fullName>
    </submittedName>
</protein>
<keyword evidence="2" id="KW-1185">Reference proteome</keyword>
<gene>
    <name evidence="1" type="ORF">B0X71_07000</name>
</gene>
<dbReference type="RefSeq" id="WP_077588740.1">
    <property type="nucleotide sequence ID" value="NZ_CP019640.1"/>
</dbReference>
<evidence type="ECO:0000313" key="2">
    <source>
        <dbReference type="Proteomes" id="UP000188184"/>
    </source>
</evidence>
<sequence length="329" mass="37031">MKVAFISILSNLEIRTEINSNSYAGMELIKAGANIRGYQDRQFMNSIGTFTFRGFMNKPCLYMNEEMAPEGSRLSQMTEGMIRVRGVVEYILLSLWLVKDNAVNADLIVSRSEDGHIIENKAKTTLSTSDGEFGSTQFSEQELKDSQRWFSLLGETAFGNGVEKRGMPGETTAFFHYIESDKLSPYHRADRFQRMLRFIALARSQSSLFAKITFYISALEAALSTSSSESDVQVTDSASRVLGNDSDERLQLTRIISTAYAFRSTYIHGSVHDQENFKNKMVPFESAAELADGMDSILRKMTKDFLTELNHVPALPEEEFSVWIKGFPG</sequence>
<dbReference type="Proteomes" id="UP000188184">
    <property type="component" value="Chromosome"/>
</dbReference>
<name>A0A1Q2KXE0_9BACL</name>
<reference evidence="1 2" key="1">
    <citation type="submission" date="2017-02" db="EMBL/GenBank/DDBJ databases">
        <title>The complete genomic sequence of a novel cold adapted crude oil-degrading bacterium Planococcus qaidamina Y42.</title>
        <authorList>
            <person name="Yang R."/>
        </authorList>
    </citation>
    <scope>NUCLEOTIDE SEQUENCE [LARGE SCALE GENOMIC DNA]</scope>
    <source>
        <strain evidence="1 2">Y42</strain>
    </source>
</reference>
<evidence type="ECO:0000313" key="1">
    <source>
        <dbReference type="EMBL" id="AQQ52860.1"/>
    </source>
</evidence>
<proteinExistence type="predicted"/>
<accession>A0A1Q2KXE0</accession>
<dbReference type="OrthoDB" id="2455506at2"/>
<dbReference type="AlphaFoldDB" id="A0A1Q2KXE0"/>
<dbReference type="EMBL" id="CP019640">
    <property type="protein sequence ID" value="AQQ52860.1"/>
    <property type="molecule type" value="Genomic_DNA"/>
</dbReference>